<dbReference type="InterPro" id="IPR045005">
    <property type="entry name" value="BPM1-6"/>
</dbReference>
<reference evidence="5" key="1">
    <citation type="journal article" date="2019" name="Nat. Commun.">
        <title>The genome of broomcorn millet.</title>
        <authorList>
            <person name="Zou C."/>
            <person name="Miki D."/>
            <person name="Li D."/>
            <person name="Tang Q."/>
            <person name="Xiao L."/>
            <person name="Rajput S."/>
            <person name="Deng P."/>
            <person name="Jia W."/>
            <person name="Huang R."/>
            <person name="Zhang M."/>
            <person name="Sun Y."/>
            <person name="Hu J."/>
            <person name="Fu X."/>
            <person name="Schnable P.S."/>
            <person name="Li F."/>
            <person name="Zhang H."/>
            <person name="Feng B."/>
            <person name="Zhu X."/>
            <person name="Liu R."/>
            <person name="Schnable J.C."/>
            <person name="Zhu J.-K."/>
            <person name="Zhang H."/>
        </authorList>
    </citation>
    <scope>NUCLEOTIDE SEQUENCE [LARGE SCALE GENOMIC DNA]</scope>
</reference>
<dbReference type="AlphaFoldDB" id="A0A3L6RME2"/>
<accession>A0A3L6RME2</accession>
<dbReference type="PANTHER" id="PTHR26379">
    <property type="entry name" value="BTB/POZ AND MATH DOMAIN-CONTAINING PROTEIN 1"/>
    <property type="match status" value="1"/>
</dbReference>
<evidence type="ECO:0000259" key="3">
    <source>
        <dbReference type="PROSITE" id="PS50097"/>
    </source>
</evidence>
<evidence type="ECO:0000313" key="5">
    <source>
        <dbReference type="Proteomes" id="UP000275267"/>
    </source>
</evidence>
<evidence type="ECO:0000256" key="1">
    <source>
        <dbReference type="ARBA" id="ARBA00004906"/>
    </source>
</evidence>
<dbReference type="PROSITE" id="PS50097">
    <property type="entry name" value="BTB"/>
    <property type="match status" value="1"/>
</dbReference>
<feature type="compositionally biased region" description="Basic and acidic residues" evidence="2">
    <location>
        <begin position="1"/>
        <end position="14"/>
    </location>
</feature>
<comment type="caution">
    <text evidence="4">The sequence shown here is derived from an EMBL/GenBank/DDBJ whole genome shotgun (WGS) entry which is preliminary data.</text>
</comment>
<dbReference type="InterPro" id="IPR000210">
    <property type="entry name" value="BTB/POZ_dom"/>
</dbReference>
<dbReference type="SUPFAM" id="SSF54695">
    <property type="entry name" value="POZ domain"/>
    <property type="match status" value="1"/>
</dbReference>
<keyword evidence="5" id="KW-1185">Reference proteome</keyword>
<evidence type="ECO:0000256" key="2">
    <source>
        <dbReference type="SAM" id="MobiDB-lite"/>
    </source>
</evidence>
<evidence type="ECO:0000313" key="4">
    <source>
        <dbReference type="EMBL" id="RLN05626.1"/>
    </source>
</evidence>
<dbReference type="Proteomes" id="UP000275267">
    <property type="component" value="Unassembled WGS sequence"/>
</dbReference>
<dbReference type="Pfam" id="PF00651">
    <property type="entry name" value="BTB"/>
    <property type="match status" value="1"/>
</dbReference>
<dbReference type="OrthoDB" id="6359816at2759"/>
<feature type="region of interest" description="Disordered" evidence="2">
    <location>
        <begin position="1"/>
        <end position="31"/>
    </location>
</feature>
<dbReference type="InterPro" id="IPR011333">
    <property type="entry name" value="SKP1/BTB/POZ_sf"/>
</dbReference>
<dbReference type="EMBL" id="PQIB02000008">
    <property type="protein sequence ID" value="RLN05626.1"/>
    <property type="molecule type" value="Genomic_DNA"/>
</dbReference>
<dbReference type="GO" id="GO:0016567">
    <property type="term" value="P:protein ubiquitination"/>
    <property type="evidence" value="ECO:0007669"/>
    <property type="project" value="InterPro"/>
</dbReference>
<protein>
    <submittedName>
        <fullName evidence="4">TRAF transcription factor</fullName>
    </submittedName>
</protein>
<name>A0A3L6RME2_PANMI</name>
<comment type="pathway">
    <text evidence="1">Protein modification; protein ubiquitination.</text>
</comment>
<feature type="domain" description="BTB" evidence="3">
    <location>
        <begin position="35"/>
        <end position="100"/>
    </location>
</feature>
<proteinExistence type="predicted"/>
<dbReference type="Gene3D" id="3.30.710.10">
    <property type="entry name" value="Potassium Channel Kv1.1, Chain A"/>
    <property type="match status" value="1"/>
</dbReference>
<gene>
    <name evidence="4" type="ORF">C2845_PM13G12540</name>
</gene>
<organism evidence="4 5">
    <name type="scientific">Panicum miliaceum</name>
    <name type="common">Proso millet</name>
    <name type="synonym">Broomcorn millet</name>
    <dbReference type="NCBI Taxonomy" id="4540"/>
    <lineage>
        <taxon>Eukaryota</taxon>
        <taxon>Viridiplantae</taxon>
        <taxon>Streptophyta</taxon>
        <taxon>Embryophyta</taxon>
        <taxon>Tracheophyta</taxon>
        <taxon>Spermatophyta</taxon>
        <taxon>Magnoliopsida</taxon>
        <taxon>Liliopsida</taxon>
        <taxon>Poales</taxon>
        <taxon>Poaceae</taxon>
        <taxon>PACMAD clade</taxon>
        <taxon>Panicoideae</taxon>
        <taxon>Panicodae</taxon>
        <taxon>Paniceae</taxon>
        <taxon>Panicinae</taxon>
        <taxon>Panicum</taxon>
        <taxon>Panicum sect. Panicum</taxon>
    </lineage>
</organism>
<dbReference type="PANTHER" id="PTHR26379:SF514">
    <property type="entry name" value="OS06G0668400 PROTEIN"/>
    <property type="match status" value="1"/>
</dbReference>
<sequence>MATAVDDPRPEAACRPRTCSGTCTSSCGRGRGSGADVTFLVSGQPFAAHKAVLASRSPVFMAALFGGMREGSSRRAEVEVKDKDMEPAAFGALLVFVYTGTEPELDRLGEEEEA</sequence>
<feature type="compositionally biased region" description="Low complexity" evidence="2">
    <location>
        <begin position="15"/>
        <end position="28"/>
    </location>
</feature>
<dbReference type="STRING" id="4540.A0A3L6RME2"/>